<protein>
    <submittedName>
        <fullName evidence="8">PbuE protein</fullName>
    </submittedName>
</protein>
<dbReference type="SUPFAM" id="SSF103473">
    <property type="entry name" value="MFS general substrate transporter"/>
    <property type="match status" value="1"/>
</dbReference>
<evidence type="ECO:0000256" key="5">
    <source>
        <dbReference type="ARBA" id="ARBA00023136"/>
    </source>
</evidence>
<dbReference type="GO" id="GO:0005886">
    <property type="term" value="C:plasma membrane"/>
    <property type="evidence" value="ECO:0007669"/>
    <property type="project" value="UniProtKB-SubCell"/>
</dbReference>
<keyword evidence="5 6" id="KW-0472">Membrane</keyword>
<gene>
    <name evidence="8" type="primary">pbuE</name>
    <name evidence="8" type="ORF">jaqu_04790</name>
</gene>
<dbReference type="PANTHER" id="PTHR43124">
    <property type="entry name" value="PURINE EFFLUX PUMP PBUE"/>
    <property type="match status" value="1"/>
</dbReference>
<dbReference type="STRING" id="935700.jaqu_04790"/>
<keyword evidence="9" id="KW-1185">Reference proteome</keyword>
<dbReference type="PROSITE" id="PS50850">
    <property type="entry name" value="MFS"/>
    <property type="match status" value="1"/>
</dbReference>
<dbReference type="Pfam" id="PF07690">
    <property type="entry name" value="MFS_1"/>
    <property type="match status" value="1"/>
</dbReference>
<keyword evidence="2" id="KW-1003">Cell membrane</keyword>
<evidence type="ECO:0000313" key="8">
    <source>
        <dbReference type="EMBL" id="KIT17756.1"/>
    </source>
</evidence>
<dbReference type="PANTHER" id="PTHR43124:SF10">
    <property type="entry name" value="PURINE EFFLUX PUMP PBUE"/>
    <property type="match status" value="1"/>
</dbReference>
<dbReference type="EMBL" id="JYFE01000015">
    <property type="protein sequence ID" value="KIT17756.1"/>
    <property type="molecule type" value="Genomic_DNA"/>
</dbReference>
<feature type="transmembrane region" description="Helical" evidence="6">
    <location>
        <begin position="329"/>
        <end position="354"/>
    </location>
</feature>
<feature type="domain" description="Major facilitator superfamily (MFS) profile" evidence="7">
    <location>
        <begin position="9"/>
        <end position="383"/>
    </location>
</feature>
<feature type="transmembrane region" description="Helical" evidence="6">
    <location>
        <begin position="204"/>
        <end position="224"/>
    </location>
</feature>
<keyword evidence="4 6" id="KW-1133">Transmembrane helix</keyword>
<comment type="caution">
    <text evidence="8">The sequence shown here is derived from an EMBL/GenBank/DDBJ whole genome shotgun (WGS) entry which is preliminary data.</text>
</comment>
<name>A0A0D1ELB1_9RHOB</name>
<evidence type="ECO:0000313" key="9">
    <source>
        <dbReference type="Proteomes" id="UP000032232"/>
    </source>
</evidence>
<comment type="subcellular location">
    <subcellularLocation>
        <location evidence="1">Cell membrane</location>
        <topology evidence="1">Multi-pass membrane protein</topology>
    </subcellularLocation>
</comment>
<evidence type="ECO:0000256" key="3">
    <source>
        <dbReference type="ARBA" id="ARBA00022692"/>
    </source>
</evidence>
<dbReference type="CDD" id="cd17324">
    <property type="entry name" value="MFS_NepI_like"/>
    <property type="match status" value="1"/>
</dbReference>
<feature type="transmembrane region" description="Helical" evidence="6">
    <location>
        <begin position="163"/>
        <end position="183"/>
    </location>
</feature>
<dbReference type="InterPro" id="IPR036259">
    <property type="entry name" value="MFS_trans_sf"/>
</dbReference>
<feature type="transmembrane region" description="Helical" evidence="6">
    <location>
        <begin position="47"/>
        <end position="68"/>
    </location>
</feature>
<dbReference type="InterPro" id="IPR011701">
    <property type="entry name" value="MFS"/>
</dbReference>
<reference evidence="8 9" key="1">
    <citation type="submission" date="2015-02" db="EMBL/GenBank/DDBJ databases">
        <title>Genome Sequence of Jannaschia aquimarina DSM28248, a member of the Roseobacter clade.</title>
        <authorList>
            <person name="Voget S."/>
            <person name="Daniel R."/>
        </authorList>
    </citation>
    <scope>NUCLEOTIDE SEQUENCE [LARGE SCALE GENOMIC DNA]</scope>
    <source>
        <strain evidence="8 9">GSW-M26</strain>
    </source>
</reference>
<dbReference type="Proteomes" id="UP000032232">
    <property type="component" value="Unassembled WGS sequence"/>
</dbReference>
<feature type="transmembrane region" description="Helical" evidence="6">
    <location>
        <begin position="133"/>
        <end position="157"/>
    </location>
</feature>
<dbReference type="GO" id="GO:0022857">
    <property type="term" value="F:transmembrane transporter activity"/>
    <property type="evidence" value="ECO:0007669"/>
    <property type="project" value="InterPro"/>
</dbReference>
<feature type="transmembrane region" description="Helical" evidence="6">
    <location>
        <begin position="244"/>
        <end position="264"/>
    </location>
</feature>
<feature type="transmembrane region" description="Helical" evidence="6">
    <location>
        <begin position="360"/>
        <end position="380"/>
    </location>
</feature>
<proteinExistence type="predicted"/>
<accession>A0A0D1ELB1</accession>
<dbReference type="RefSeq" id="WP_052500727.1">
    <property type="nucleotide sequence ID" value="NZ_JYFE01000015.1"/>
</dbReference>
<sequence>MSTGLPKGLVPLLSASNFVIGMGAFLVVGMLAPLARDMGMSPARAGWVMTSYAIGYALLSPLLVSLTGRFGRRRVLAAGMAVFAAGCAASALAPSEGALYAARVLAAAGAGMSTPVTAAVAAGLAPPEKRASVLAMVFFGLTLAQVLGVPAGSWVAYAFGWRAAFWLVTGLAVLAAVALWLRVPAGLRFQAVTLRDLGEVLSDGRLMLAILFTASFLGAIYVPYTYLSPLLEETMGLGRDGVTIALAIYGCGAVAGNLAGGVLADRLGPGRTLTLLAISQIPLMALISTLPWGLPSALTLFVVWALFGWSFIAGQQARLVGLAGARAPVALALNAAAIYVGAAVGAALGGWVVAAFGLRAVGLGGAVAALVAVVHIALSLRHPPVDRRSADA</sequence>
<dbReference type="AlphaFoldDB" id="A0A0D1ELB1"/>
<feature type="transmembrane region" description="Helical" evidence="6">
    <location>
        <begin position="100"/>
        <end position="121"/>
    </location>
</feature>
<dbReference type="InterPro" id="IPR050189">
    <property type="entry name" value="MFS_Efflux_Transporters"/>
</dbReference>
<dbReference type="Gene3D" id="1.20.1250.20">
    <property type="entry name" value="MFS general substrate transporter like domains"/>
    <property type="match status" value="1"/>
</dbReference>
<feature type="transmembrane region" description="Helical" evidence="6">
    <location>
        <begin position="12"/>
        <end position="35"/>
    </location>
</feature>
<feature type="transmembrane region" description="Helical" evidence="6">
    <location>
        <begin position="273"/>
        <end position="292"/>
    </location>
</feature>
<evidence type="ECO:0000256" key="6">
    <source>
        <dbReference type="SAM" id="Phobius"/>
    </source>
</evidence>
<organism evidence="8 9">
    <name type="scientific">Jannaschia aquimarina</name>
    <dbReference type="NCBI Taxonomy" id="935700"/>
    <lineage>
        <taxon>Bacteria</taxon>
        <taxon>Pseudomonadati</taxon>
        <taxon>Pseudomonadota</taxon>
        <taxon>Alphaproteobacteria</taxon>
        <taxon>Rhodobacterales</taxon>
        <taxon>Roseobacteraceae</taxon>
        <taxon>Jannaschia</taxon>
    </lineage>
</organism>
<feature type="transmembrane region" description="Helical" evidence="6">
    <location>
        <begin position="75"/>
        <end position="94"/>
    </location>
</feature>
<evidence type="ECO:0000259" key="7">
    <source>
        <dbReference type="PROSITE" id="PS50850"/>
    </source>
</evidence>
<dbReference type="InterPro" id="IPR020846">
    <property type="entry name" value="MFS_dom"/>
</dbReference>
<evidence type="ECO:0000256" key="1">
    <source>
        <dbReference type="ARBA" id="ARBA00004651"/>
    </source>
</evidence>
<evidence type="ECO:0000256" key="4">
    <source>
        <dbReference type="ARBA" id="ARBA00022989"/>
    </source>
</evidence>
<dbReference type="PATRIC" id="fig|935700.4.peg.509"/>
<evidence type="ECO:0000256" key="2">
    <source>
        <dbReference type="ARBA" id="ARBA00022475"/>
    </source>
</evidence>
<feature type="transmembrane region" description="Helical" evidence="6">
    <location>
        <begin position="298"/>
        <end position="317"/>
    </location>
</feature>
<keyword evidence="3 6" id="KW-0812">Transmembrane</keyword>